<dbReference type="EMBL" id="KQ964245">
    <property type="protein sequence ID" value="KXJ97730.1"/>
    <property type="molecule type" value="Genomic_DNA"/>
</dbReference>
<sequence length="75" mass="8722">MGGLEHYRMAMDPAIQKLGAMQSNRFRYFRWTKRTASITLAYVVVVPAIVGIIAYRTDGLWDLRAKRKGDSMREW</sequence>
<dbReference type="Proteomes" id="UP000070501">
    <property type="component" value="Unassembled WGS sequence"/>
</dbReference>
<dbReference type="OrthoDB" id="15108at2759"/>
<evidence type="ECO:0000313" key="2">
    <source>
        <dbReference type="EMBL" id="KXJ97730.1"/>
    </source>
</evidence>
<evidence type="ECO:0000313" key="3">
    <source>
        <dbReference type="Proteomes" id="UP000070501"/>
    </source>
</evidence>
<dbReference type="AlphaFoldDB" id="A0A136JKQ9"/>
<keyword evidence="1" id="KW-0812">Transmembrane</keyword>
<dbReference type="PANTHER" id="PTHR39476">
    <property type="entry name" value="NADH:UBIQUINONE OXIDOREDUCTASE 6.6KD SUBUNIT"/>
    <property type="match status" value="1"/>
</dbReference>
<keyword evidence="1" id="KW-0472">Membrane</keyword>
<accession>A0A136JKQ9</accession>
<keyword evidence="1" id="KW-1133">Transmembrane helix</keyword>
<reference evidence="3" key="1">
    <citation type="submission" date="2016-02" db="EMBL/GenBank/DDBJ databases">
        <title>Draft genome sequence of Microdochium bolleyi, a fungal endophyte of beachgrass.</title>
        <authorList>
            <consortium name="DOE Joint Genome Institute"/>
            <person name="David A.S."/>
            <person name="May G."/>
            <person name="Haridas S."/>
            <person name="Lim J."/>
            <person name="Wang M."/>
            <person name="Labutti K."/>
            <person name="Lipzen A."/>
            <person name="Barry K."/>
            <person name="Grigoriev I.V."/>
        </authorList>
    </citation>
    <scope>NUCLEOTIDE SEQUENCE [LARGE SCALE GENOMIC DNA]</scope>
    <source>
        <strain evidence="3">J235TASD1</strain>
    </source>
</reference>
<dbReference type="InParanoid" id="A0A136JKQ9"/>
<keyword evidence="3" id="KW-1185">Reference proteome</keyword>
<dbReference type="STRING" id="196109.A0A136JKQ9"/>
<evidence type="ECO:0000256" key="1">
    <source>
        <dbReference type="SAM" id="Phobius"/>
    </source>
</evidence>
<protein>
    <submittedName>
        <fullName evidence="2">Uncharacterized protein</fullName>
    </submittedName>
</protein>
<dbReference type="PANTHER" id="PTHR39476:SF1">
    <property type="entry name" value="NADH DEHYDROGENASE [UBIQUINONE] 1 BETA SUBCOMPLEX SUBUNIT 4"/>
    <property type="match status" value="1"/>
</dbReference>
<organism evidence="2 3">
    <name type="scientific">Microdochium bolleyi</name>
    <dbReference type="NCBI Taxonomy" id="196109"/>
    <lineage>
        <taxon>Eukaryota</taxon>
        <taxon>Fungi</taxon>
        <taxon>Dikarya</taxon>
        <taxon>Ascomycota</taxon>
        <taxon>Pezizomycotina</taxon>
        <taxon>Sordariomycetes</taxon>
        <taxon>Xylariomycetidae</taxon>
        <taxon>Xylariales</taxon>
        <taxon>Microdochiaceae</taxon>
        <taxon>Microdochium</taxon>
    </lineage>
</organism>
<gene>
    <name evidence="2" type="ORF">Micbo1qcDRAFT_200380</name>
</gene>
<name>A0A136JKQ9_9PEZI</name>
<proteinExistence type="predicted"/>
<feature type="transmembrane region" description="Helical" evidence="1">
    <location>
        <begin position="35"/>
        <end position="55"/>
    </location>
</feature>